<name>A0A5C3LFC2_9AGAR</name>
<organism evidence="2 3">
    <name type="scientific">Crucibulum laeve</name>
    <dbReference type="NCBI Taxonomy" id="68775"/>
    <lineage>
        <taxon>Eukaryota</taxon>
        <taxon>Fungi</taxon>
        <taxon>Dikarya</taxon>
        <taxon>Basidiomycota</taxon>
        <taxon>Agaricomycotina</taxon>
        <taxon>Agaricomycetes</taxon>
        <taxon>Agaricomycetidae</taxon>
        <taxon>Agaricales</taxon>
        <taxon>Agaricineae</taxon>
        <taxon>Nidulariaceae</taxon>
        <taxon>Crucibulum</taxon>
    </lineage>
</organism>
<gene>
    <name evidence="2" type="ORF">BDQ12DRAFT_671763</name>
</gene>
<reference evidence="2 3" key="1">
    <citation type="journal article" date="2019" name="Nat. Ecol. Evol.">
        <title>Megaphylogeny resolves global patterns of mushroom evolution.</title>
        <authorList>
            <person name="Varga T."/>
            <person name="Krizsan K."/>
            <person name="Foldi C."/>
            <person name="Dima B."/>
            <person name="Sanchez-Garcia M."/>
            <person name="Sanchez-Ramirez S."/>
            <person name="Szollosi G.J."/>
            <person name="Szarkandi J.G."/>
            <person name="Papp V."/>
            <person name="Albert L."/>
            <person name="Andreopoulos W."/>
            <person name="Angelini C."/>
            <person name="Antonin V."/>
            <person name="Barry K.W."/>
            <person name="Bougher N.L."/>
            <person name="Buchanan P."/>
            <person name="Buyck B."/>
            <person name="Bense V."/>
            <person name="Catcheside P."/>
            <person name="Chovatia M."/>
            <person name="Cooper J."/>
            <person name="Damon W."/>
            <person name="Desjardin D."/>
            <person name="Finy P."/>
            <person name="Geml J."/>
            <person name="Haridas S."/>
            <person name="Hughes K."/>
            <person name="Justo A."/>
            <person name="Karasinski D."/>
            <person name="Kautmanova I."/>
            <person name="Kiss B."/>
            <person name="Kocsube S."/>
            <person name="Kotiranta H."/>
            <person name="LaButti K.M."/>
            <person name="Lechner B.E."/>
            <person name="Liimatainen K."/>
            <person name="Lipzen A."/>
            <person name="Lukacs Z."/>
            <person name="Mihaltcheva S."/>
            <person name="Morgado L.N."/>
            <person name="Niskanen T."/>
            <person name="Noordeloos M.E."/>
            <person name="Ohm R.A."/>
            <person name="Ortiz-Santana B."/>
            <person name="Ovrebo C."/>
            <person name="Racz N."/>
            <person name="Riley R."/>
            <person name="Savchenko A."/>
            <person name="Shiryaev A."/>
            <person name="Soop K."/>
            <person name="Spirin V."/>
            <person name="Szebenyi C."/>
            <person name="Tomsovsky M."/>
            <person name="Tulloss R.E."/>
            <person name="Uehling J."/>
            <person name="Grigoriev I.V."/>
            <person name="Vagvolgyi C."/>
            <person name="Papp T."/>
            <person name="Martin F.M."/>
            <person name="Miettinen O."/>
            <person name="Hibbett D.S."/>
            <person name="Nagy L.G."/>
        </authorList>
    </citation>
    <scope>NUCLEOTIDE SEQUENCE [LARGE SCALE GENOMIC DNA]</scope>
    <source>
        <strain evidence="2 3">CBS 166.37</strain>
    </source>
</reference>
<protein>
    <submittedName>
        <fullName evidence="2">Uncharacterized protein</fullName>
    </submittedName>
</protein>
<keyword evidence="1" id="KW-0812">Transmembrane</keyword>
<keyword evidence="1" id="KW-0472">Membrane</keyword>
<feature type="transmembrane region" description="Helical" evidence="1">
    <location>
        <begin position="48"/>
        <end position="68"/>
    </location>
</feature>
<keyword evidence="3" id="KW-1185">Reference proteome</keyword>
<evidence type="ECO:0000313" key="2">
    <source>
        <dbReference type="EMBL" id="TFK31567.1"/>
    </source>
</evidence>
<dbReference type="Proteomes" id="UP000308652">
    <property type="component" value="Unassembled WGS sequence"/>
</dbReference>
<dbReference type="OrthoDB" id="5423918at2759"/>
<evidence type="ECO:0000256" key="1">
    <source>
        <dbReference type="SAM" id="Phobius"/>
    </source>
</evidence>
<dbReference type="AlphaFoldDB" id="A0A5C3LFC2"/>
<dbReference type="EMBL" id="ML213732">
    <property type="protein sequence ID" value="TFK31567.1"/>
    <property type="molecule type" value="Genomic_DNA"/>
</dbReference>
<keyword evidence="1" id="KW-1133">Transmembrane helix</keyword>
<evidence type="ECO:0000313" key="3">
    <source>
        <dbReference type="Proteomes" id="UP000308652"/>
    </source>
</evidence>
<dbReference type="STRING" id="68775.A0A5C3LFC2"/>
<feature type="transmembrane region" description="Helical" evidence="1">
    <location>
        <begin position="179"/>
        <end position="199"/>
    </location>
</feature>
<sequence>MLFSGPGLKVQSTPYPVLPYVRYSSFVNSNVMFPILRQKLFMLFQKHVDMAIQLLSIILGCVFGIWAIKSYDASQQANRLSSQALEMAQVANNLSIESTEQSKIANQLALLAFCSSLDNTSLLQIFVSGPCSNFTESVVASLPSIAAALAPAPTITSNPSGAPPDANVPDTTPRHKLSVMPLIISCVVFFAFLGALWVLRTGAAMPSEIV</sequence>
<accession>A0A5C3LFC2</accession>
<proteinExistence type="predicted"/>